<feature type="transmembrane region" description="Helical" evidence="7">
    <location>
        <begin position="513"/>
        <end position="531"/>
    </location>
</feature>
<evidence type="ECO:0000256" key="2">
    <source>
        <dbReference type="ARBA" id="ARBA00022475"/>
    </source>
</evidence>
<dbReference type="Pfam" id="PF13515">
    <property type="entry name" value="FUSC_2"/>
    <property type="match status" value="1"/>
</dbReference>
<dbReference type="Pfam" id="PF12805">
    <property type="entry name" value="FUSC-like"/>
    <property type="match status" value="1"/>
</dbReference>
<evidence type="ECO:0000256" key="1">
    <source>
        <dbReference type="ARBA" id="ARBA00004651"/>
    </source>
</evidence>
<feature type="transmembrane region" description="Helical" evidence="7">
    <location>
        <begin position="140"/>
        <end position="158"/>
    </location>
</feature>
<dbReference type="GO" id="GO:0005886">
    <property type="term" value="C:plasma membrane"/>
    <property type="evidence" value="ECO:0007669"/>
    <property type="project" value="UniProtKB-SubCell"/>
</dbReference>
<dbReference type="RefSeq" id="WP_106292616.1">
    <property type="nucleotide sequence ID" value="NZ_PVTH01000004.1"/>
</dbReference>
<keyword evidence="11" id="KW-1185">Reference proteome</keyword>
<feature type="transmembrane region" description="Helical" evidence="7">
    <location>
        <begin position="412"/>
        <end position="430"/>
    </location>
</feature>
<gene>
    <name evidence="10" type="ORF">B0I27_10431</name>
</gene>
<comment type="similarity">
    <text evidence="6">Belongs to the YccS/YhfK family.</text>
</comment>
<evidence type="ECO:0000259" key="8">
    <source>
        <dbReference type="Pfam" id="PF12805"/>
    </source>
</evidence>
<keyword evidence="3 7" id="KW-0812">Transmembrane</keyword>
<dbReference type="Proteomes" id="UP000238034">
    <property type="component" value="Unassembled WGS sequence"/>
</dbReference>
<feature type="transmembrane region" description="Helical" evidence="7">
    <location>
        <begin position="91"/>
        <end position="109"/>
    </location>
</feature>
<dbReference type="InterPro" id="IPR032692">
    <property type="entry name" value="YccS_N"/>
</dbReference>
<accession>A0A2T0U557</accession>
<dbReference type="OrthoDB" id="8670769at2"/>
<evidence type="ECO:0000256" key="7">
    <source>
        <dbReference type="SAM" id="Phobius"/>
    </source>
</evidence>
<dbReference type="PANTHER" id="PTHR30509">
    <property type="entry name" value="P-HYDROXYBENZOIC ACID EFFLUX PUMP SUBUNIT-RELATED"/>
    <property type="match status" value="1"/>
</dbReference>
<reference evidence="10 11" key="1">
    <citation type="submission" date="2018-03" db="EMBL/GenBank/DDBJ databases">
        <title>Genomic Encyclopedia of Type Strains, Phase III (KMG-III): the genomes of soil and plant-associated and newly described type strains.</title>
        <authorList>
            <person name="Whitman W."/>
        </authorList>
    </citation>
    <scope>NUCLEOTIDE SEQUENCE [LARGE SCALE GENOMIC DNA]</scope>
    <source>
        <strain evidence="10 11">CGMCC 1.9313</strain>
    </source>
</reference>
<protein>
    <submittedName>
        <fullName evidence="10">Putative membrane protein (TIGR01666 family)</fullName>
    </submittedName>
</protein>
<dbReference type="PANTHER" id="PTHR30509:SF8">
    <property type="entry name" value="INNER MEMBRANE PROTEIN YCCS"/>
    <property type="match status" value="1"/>
</dbReference>
<name>A0A2T0U557_9SPHI</name>
<keyword evidence="2" id="KW-1003">Cell membrane</keyword>
<organism evidence="10 11">
    <name type="scientific">Arcticibacter pallidicorallinus</name>
    <dbReference type="NCBI Taxonomy" id="1259464"/>
    <lineage>
        <taxon>Bacteria</taxon>
        <taxon>Pseudomonadati</taxon>
        <taxon>Bacteroidota</taxon>
        <taxon>Sphingobacteriia</taxon>
        <taxon>Sphingobacteriales</taxon>
        <taxon>Sphingobacteriaceae</taxon>
        <taxon>Arcticibacter</taxon>
    </lineage>
</organism>
<evidence type="ECO:0000256" key="5">
    <source>
        <dbReference type="ARBA" id="ARBA00023136"/>
    </source>
</evidence>
<comment type="caution">
    <text evidence="10">The sequence shown here is derived from an EMBL/GenBank/DDBJ whole genome shotgun (WGS) entry which is preliminary data.</text>
</comment>
<proteinExistence type="inferred from homology"/>
<keyword evidence="5 7" id="KW-0472">Membrane</keyword>
<dbReference type="EMBL" id="PVTH01000004">
    <property type="protein sequence ID" value="PRY53024.1"/>
    <property type="molecule type" value="Genomic_DNA"/>
</dbReference>
<dbReference type="InterPro" id="IPR049453">
    <property type="entry name" value="Memb_transporter_dom"/>
</dbReference>
<feature type="transmembrane region" description="Helical" evidence="7">
    <location>
        <begin position="480"/>
        <end position="501"/>
    </location>
</feature>
<feature type="transmembrane region" description="Helical" evidence="7">
    <location>
        <begin position="67"/>
        <end position="85"/>
    </location>
</feature>
<dbReference type="AlphaFoldDB" id="A0A2T0U557"/>
<comment type="subcellular location">
    <subcellularLocation>
        <location evidence="1">Cell membrane</location>
        <topology evidence="1">Multi-pass membrane protein</topology>
    </subcellularLocation>
</comment>
<evidence type="ECO:0000313" key="10">
    <source>
        <dbReference type="EMBL" id="PRY53024.1"/>
    </source>
</evidence>
<feature type="domain" description="Integral membrane protein YccS N-terminal" evidence="8">
    <location>
        <begin position="68"/>
        <end position="341"/>
    </location>
</feature>
<sequence>MKQTREIKNFIYSQYFADGLRISFGVLLPPLLLSQLGHLETGIAVSMGAITTSIPDNPGPVVHKRNGMLFCILFMVIVSLLTGLINDYPLLIVAEVFFLCFFFSMFNIFGNRASAIGTAVLLIMIINIDQDFTVKTIFEYTGFLLAGGIWYMGLSLAVSQFRPYRIAQHAIAECIEQVAEYVKLKALFYDEKADFDDTYKKLIDQQIIVHQQQDNVREIIFKNKMFLKDPTNTARVLTLVFIDIIDLFEQTMATHYDYTTIRNNYASSGILKDFNKIIFNLARELDNMSFDINANERPRPVQDFQQQLESLKLKIDQTENNLVLKKILINVRNMVSRIENMYSYFSKKGLENVRVSNEKDLGRFVKTQTIDLKLFIENLSFKSSTFRHALRVAIVAMLGYCVSKLLPLGHHSYWILMTIVVILKPGFSLTKTRNYERLIGTIIGGIAGALIVFYVKDTTIRFFFLMIFMIGAYSFQRLNYVVSVLFMTPYILLMFSFIGLGNLSLVQERIMDTFIGSFIAFIASYLLFPSWEYPQLRKHMRKLLIANYQYLTKVAEGLLGKELDLTEYKLIRKELYVSSANLASAYQRMLSEPKSKQIKVREASKFMVLNHMLSSYIATLISALRNDGTRQANHAHIKLIRRALYQLCEGITQLQGDDEPFREADHLAADPQLSPADDNKDSRLIADQLGFINKTAGDILKTTQRIAED</sequence>
<evidence type="ECO:0000313" key="11">
    <source>
        <dbReference type="Proteomes" id="UP000238034"/>
    </source>
</evidence>
<evidence type="ECO:0000256" key="3">
    <source>
        <dbReference type="ARBA" id="ARBA00022692"/>
    </source>
</evidence>
<feature type="domain" description="Integral membrane bound transporter" evidence="9">
    <location>
        <begin position="400"/>
        <end position="522"/>
    </location>
</feature>
<evidence type="ECO:0000256" key="6">
    <source>
        <dbReference type="ARBA" id="ARBA00043993"/>
    </source>
</evidence>
<feature type="transmembrane region" description="Helical" evidence="7">
    <location>
        <begin position="460"/>
        <end position="475"/>
    </location>
</feature>
<feature type="transmembrane region" description="Helical" evidence="7">
    <location>
        <begin position="437"/>
        <end position="454"/>
    </location>
</feature>
<evidence type="ECO:0000256" key="4">
    <source>
        <dbReference type="ARBA" id="ARBA00022989"/>
    </source>
</evidence>
<evidence type="ECO:0000259" key="9">
    <source>
        <dbReference type="Pfam" id="PF13515"/>
    </source>
</evidence>
<keyword evidence="4 7" id="KW-1133">Transmembrane helix</keyword>